<evidence type="ECO:0008006" key="3">
    <source>
        <dbReference type="Google" id="ProtNLM"/>
    </source>
</evidence>
<protein>
    <recommendedName>
        <fullName evidence="3">DUF4221 domain-containing protein</fullName>
    </recommendedName>
</protein>
<accession>A0A979G0E9</accession>
<dbReference type="OrthoDB" id="658926at2"/>
<reference evidence="2" key="1">
    <citation type="submission" date="2009-08" db="EMBL/GenBank/DDBJ databases">
        <title>The complete genome of Chitinophaga pinensis DSM 2588.</title>
        <authorList>
            <consortium name="US DOE Joint Genome Institute (JGI-PGF)"/>
            <person name="Lucas S."/>
            <person name="Copeland A."/>
            <person name="Lapidus A."/>
            <person name="Glavina del Rio T."/>
            <person name="Dalin E."/>
            <person name="Tice H."/>
            <person name="Bruce D."/>
            <person name="Goodwin L."/>
            <person name="Pitluck S."/>
            <person name="Kyrpides N."/>
            <person name="Mavromatis K."/>
            <person name="Ivanova N."/>
            <person name="Mikhailova N."/>
            <person name="Sims D."/>
            <person name="Meinche L."/>
            <person name="Brettin T."/>
            <person name="Detter J.C."/>
            <person name="Han C."/>
            <person name="Larimer F."/>
            <person name="Land M."/>
            <person name="Hauser L."/>
            <person name="Markowitz V."/>
            <person name="Cheng J.-F."/>
            <person name="Hugenholtz P."/>
            <person name="Woyke T."/>
            <person name="Wu D."/>
            <person name="Spring S."/>
            <person name="Klenk H.-P."/>
            <person name="Eisen J.A."/>
        </authorList>
    </citation>
    <scope>NUCLEOTIDE SEQUENCE [LARGE SCALE GENOMIC DNA]</scope>
    <source>
        <strain evidence="2">ATCC 43595 / DSM 2588 / LMG 13176 / NBRC 15968 / NCIMB 11800 / UQM 2034</strain>
    </source>
</reference>
<dbReference type="EMBL" id="CP001699">
    <property type="protein sequence ID" value="ACU58478.1"/>
    <property type="molecule type" value="Genomic_DNA"/>
</dbReference>
<dbReference type="InterPro" id="IPR025316">
    <property type="entry name" value="DUF4221"/>
</dbReference>
<reference evidence="1 2" key="2">
    <citation type="journal article" date="2010" name="Stand. Genomic Sci.">
        <title>Complete genome sequence of Chitinophaga pinensis type strain (UQM 2034).</title>
        <authorList>
            <person name="Glavina Del Rio T."/>
            <person name="Abt B."/>
            <person name="Spring S."/>
            <person name="Lapidus A."/>
            <person name="Nolan M."/>
            <person name="Tice H."/>
            <person name="Copeland A."/>
            <person name="Cheng J.F."/>
            <person name="Chen F."/>
            <person name="Bruce D."/>
            <person name="Goodwin L."/>
            <person name="Pitluck S."/>
            <person name="Ivanova N."/>
            <person name="Mavromatis K."/>
            <person name="Mikhailova N."/>
            <person name="Pati A."/>
            <person name="Chen A."/>
            <person name="Palaniappan K."/>
            <person name="Land M."/>
            <person name="Hauser L."/>
            <person name="Chang Y.J."/>
            <person name="Jeffries C.D."/>
            <person name="Chain P."/>
            <person name="Saunders E."/>
            <person name="Detter J.C."/>
            <person name="Brettin T."/>
            <person name="Rohde M."/>
            <person name="Goker M."/>
            <person name="Bristow J."/>
            <person name="Eisen J.A."/>
            <person name="Markowitz V."/>
            <person name="Hugenholtz P."/>
            <person name="Kyrpides N.C."/>
            <person name="Klenk H.P."/>
            <person name="Lucas S."/>
        </authorList>
    </citation>
    <scope>NUCLEOTIDE SEQUENCE [LARGE SCALE GENOMIC DNA]</scope>
    <source>
        <strain evidence="2">ATCC 43595 / DSM 2588 / LMG 13176 / NBRC 15968 / NCIMB 11800 / UQM 2034</strain>
    </source>
</reference>
<gene>
    <name evidence="1" type="ordered locus">Cpin_0980</name>
</gene>
<evidence type="ECO:0000313" key="1">
    <source>
        <dbReference type="EMBL" id="ACU58478.1"/>
    </source>
</evidence>
<evidence type="ECO:0000313" key="2">
    <source>
        <dbReference type="Proteomes" id="UP000002215"/>
    </source>
</evidence>
<name>A0A979G0E9_CHIPD</name>
<proteinExistence type="predicted"/>
<dbReference type="AlphaFoldDB" id="A0A979G0E9"/>
<dbReference type="Proteomes" id="UP000002215">
    <property type="component" value="Chromosome"/>
</dbReference>
<dbReference type="PROSITE" id="PS51257">
    <property type="entry name" value="PROKAR_LIPOPROTEIN"/>
    <property type="match status" value="1"/>
</dbReference>
<dbReference type="KEGG" id="cpi:Cpin_0980"/>
<organism evidence="1 2">
    <name type="scientific">Chitinophaga pinensis (strain ATCC 43595 / DSM 2588 / LMG 13176 / NBRC 15968 / NCIMB 11800 / UQM 2034)</name>
    <dbReference type="NCBI Taxonomy" id="485918"/>
    <lineage>
        <taxon>Bacteria</taxon>
        <taxon>Pseudomonadati</taxon>
        <taxon>Bacteroidota</taxon>
        <taxon>Chitinophagia</taxon>
        <taxon>Chitinophagales</taxon>
        <taxon>Chitinophagaceae</taxon>
        <taxon>Chitinophaga</taxon>
    </lineage>
</organism>
<dbReference type="Pfam" id="PF13970">
    <property type="entry name" value="DUF4221"/>
    <property type="match status" value="1"/>
</dbReference>
<sequence>MPFKMKRICYTLTIILAIGFIVTGCNTSSEPPQSTYKYVPPDYYKVGLRYTTDTIHLKLSDSASSKILSLNIFSQKGRNYLASLDKRASLSIYDLGTRDLIKRMVLKDMFFDHDVYHPSAYMLGFDSIFIVNRNRLYLFDTSAAKNRSIEFLANHPSSWAQFEGGNPLAVRDGKYYTSVRPIVKERDIEEVKKWKLLYQFDFSDKTSQLFYNLPDKFQSDIYGSRMLTSSFCINDKGRFVVSLAADTNIYETDLQKYHYSHYAKSCFHEKDVFPVTKKDLLERSAYEKYLTRDSYGAIYFDPVRKRYLRVARQALTEDDYDAFRWNRPQSLVIFDSQFRIIGESSIPFNVRLDQLLITPNGDIYARVNDEDKRNIHFVKLVYYDLASAAR</sequence>